<dbReference type="EMBL" id="CP036313">
    <property type="protein sequence ID" value="QBH13301.1"/>
    <property type="molecule type" value="Genomic_DNA"/>
</dbReference>
<organism evidence="5 6">
    <name type="scientific">Desulfobacter hydrogenophilus</name>
    <dbReference type="NCBI Taxonomy" id="2291"/>
    <lineage>
        <taxon>Bacteria</taxon>
        <taxon>Pseudomonadati</taxon>
        <taxon>Thermodesulfobacteriota</taxon>
        <taxon>Desulfobacteria</taxon>
        <taxon>Desulfobacterales</taxon>
        <taxon>Desulfobacteraceae</taxon>
        <taxon>Desulfobacter</taxon>
    </lineage>
</organism>
<evidence type="ECO:0000259" key="2">
    <source>
        <dbReference type="PROSITE" id="PS50110"/>
    </source>
</evidence>
<dbReference type="PANTHER" id="PTHR45228">
    <property type="entry name" value="CYCLIC DI-GMP PHOSPHODIESTERASE TM_0186-RELATED"/>
    <property type="match status" value="1"/>
</dbReference>
<dbReference type="PROSITE" id="PS51832">
    <property type="entry name" value="HD_GYP"/>
    <property type="match status" value="1"/>
</dbReference>
<evidence type="ECO:0000259" key="3">
    <source>
        <dbReference type="PROSITE" id="PS51832"/>
    </source>
</evidence>
<dbReference type="InterPro" id="IPR052020">
    <property type="entry name" value="Cyclic_di-GMP/3'3'-cGAMP_PDE"/>
</dbReference>
<dbReference type="Pfam" id="PF13487">
    <property type="entry name" value="HD_5"/>
    <property type="match status" value="1"/>
</dbReference>
<protein>
    <submittedName>
        <fullName evidence="4">DUF3369 domain-containing protein</fullName>
    </submittedName>
    <submittedName>
        <fullName evidence="5">Phosphodiesterase</fullName>
    </submittedName>
</protein>
<dbReference type="Gene3D" id="1.10.3210.10">
    <property type="entry name" value="Hypothetical protein af1432"/>
    <property type="match status" value="1"/>
</dbReference>
<dbReference type="SUPFAM" id="SSF52172">
    <property type="entry name" value="CheY-like"/>
    <property type="match status" value="1"/>
</dbReference>
<keyword evidence="7" id="KW-1185">Reference proteome</keyword>
<evidence type="ECO:0000313" key="5">
    <source>
        <dbReference type="EMBL" id="RAM01302.1"/>
    </source>
</evidence>
<keyword evidence="1" id="KW-0597">Phosphoprotein</keyword>
<evidence type="ECO:0000313" key="4">
    <source>
        <dbReference type="EMBL" id="QBH13301.1"/>
    </source>
</evidence>
<evidence type="ECO:0000313" key="7">
    <source>
        <dbReference type="Proteomes" id="UP000293902"/>
    </source>
</evidence>
<evidence type="ECO:0000313" key="6">
    <source>
        <dbReference type="Proteomes" id="UP000248798"/>
    </source>
</evidence>
<dbReference type="Proteomes" id="UP000293902">
    <property type="component" value="Chromosome"/>
</dbReference>
<name>A0A328FCZ5_9BACT</name>
<dbReference type="PANTHER" id="PTHR45228:SF9">
    <property type="entry name" value="3'3'-CGAMP-SPECIFIC PHOSPHODIESTERASE 2"/>
    <property type="match status" value="1"/>
</dbReference>
<dbReference type="Pfam" id="PF11849">
    <property type="entry name" value="DUF3369"/>
    <property type="match status" value="1"/>
</dbReference>
<gene>
    <name evidence="5" type="ORF">DO021_14605</name>
    <name evidence="4" type="ORF">EYB58_10430</name>
</gene>
<feature type="domain" description="HD-GYP" evidence="3">
    <location>
        <begin position="310"/>
        <end position="507"/>
    </location>
</feature>
<reference evidence="5 6" key="1">
    <citation type="submission" date="2018-06" db="EMBL/GenBank/DDBJ databases">
        <title>Complete Genome Sequence of Desulfobacter hydrogenophilus (DSM3380).</title>
        <authorList>
            <person name="Marietou A."/>
            <person name="Schreiber L."/>
            <person name="Marshall I."/>
            <person name="Jorgensen B."/>
        </authorList>
    </citation>
    <scope>NUCLEOTIDE SEQUENCE [LARGE SCALE GENOMIC DNA]</scope>
    <source>
        <strain evidence="5 6">DSM 3380</strain>
    </source>
</reference>
<dbReference type="InterPro" id="IPR037522">
    <property type="entry name" value="HD_GYP_dom"/>
</dbReference>
<dbReference type="EMBL" id="QLNI01000029">
    <property type="protein sequence ID" value="RAM01302.1"/>
    <property type="molecule type" value="Genomic_DNA"/>
</dbReference>
<dbReference type="Proteomes" id="UP000248798">
    <property type="component" value="Unassembled WGS sequence"/>
</dbReference>
<evidence type="ECO:0000256" key="1">
    <source>
        <dbReference type="PROSITE-ProRule" id="PRU00169"/>
    </source>
</evidence>
<dbReference type="InterPro" id="IPR001789">
    <property type="entry name" value="Sig_transdc_resp-reg_receiver"/>
</dbReference>
<dbReference type="OrthoDB" id="9764337at2"/>
<feature type="domain" description="Response regulatory" evidence="2">
    <location>
        <begin position="24"/>
        <end position="148"/>
    </location>
</feature>
<dbReference type="Gene3D" id="3.40.50.2300">
    <property type="match status" value="1"/>
</dbReference>
<dbReference type="GO" id="GO:0000160">
    <property type="term" value="P:phosphorelay signal transduction system"/>
    <property type="evidence" value="ECO:0007669"/>
    <property type="project" value="InterPro"/>
</dbReference>
<dbReference type="SMART" id="SM00471">
    <property type="entry name" value="HDc"/>
    <property type="match status" value="1"/>
</dbReference>
<dbReference type="PROSITE" id="PS50110">
    <property type="entry name" value="RESPONSE_REGULATORY"/>
    <property type="match status" value="1"/>
</dbReference>
<feature type="modified residue" description="4-aspartylphosphate" evidence="1">
    <location>
        <position position="79"/>
    </location>
</feature>
<proteinExistence type="predicted"/>
<dbReference type="RefSeq" id="WP_111957961.1">
    <property type="nucleotide sequence ID" value="NZ_CP036313.1"/>
</dbReference>
<dbReference type="CDD" id="cd00077">
    <property type="entry name" value="HDc"/>
    <property type="match status" value="1"/>
</dbReference>
<dbReference type="SUPFAM" id="SSF109604">
    <property type="entry name" value="HD-domain/PDEase-like"/>
    <property type="match status" value="1"/>
</dbReference>
<dbReference type="AlphaFoldDB" id="A0A328FCZ5"/>
<accession>A0A328FCZ5</accession>
<sequence>MMDELILKEEDSILKNDGRDSPWKILVVDDEKGVHQVTTLALKNFTFDNRKLKLFHAYSAAQALEYLVEHPNIAIVLLDVVMESEHAGLGLVKKIREDLRNITTRIVLRTGQPGQAPEREVIQNYDINDYKTKTELTANKLFTLMYATLRSYRDIITLEKSRKGLEKLIVASRGISSRGALVEFIRVTVEQLTNLLNIEETTIFSCKVTGYILLDQYLEVYSPDNPLGSSCINVTELPDGKRDIILSAITEQKNIFKKDRFVVYCSNNSQIILFFAQINQVLSGLDIRLLNIFTENLIVTLENIQLNETITESQKEMVYRLGEVVESRSKETGNHVKRMAHYSELLALLVGLDKTEAELIKTASPMHDIGKIAIPDAILTKPGKLTPEEWKIVKTHPKRGYEILEQSSLVVMSISAIIALTHHEKWDGSGYPKGLKGTDIHIYGRITAIADVFDALGSERCYKKAWPLDKILSLFKKETGRHFDPLLTNLFLDNLDKFLVIRDKFID</sequence>
<dbReference type="InterPro" id="IPR003607">
    <property type="entry name" value="HD/PDEase_dom"/>
</dbReference>
<dbReference type="InterPro" id="IPR021800">
    <property type="entry name" value="DUF3369"/>
</dbReference>
<reference evidence="4 7" key="2">
    <citation type="submission" date="2019-02" db="EMBL/GenBank/DDBJ databases">
        <title>Complete genome sequence of Desulfobacter hydrogenophilus AcRS1.</title>
        <authorList>
            <person name="Marietou A."/>
            <person name="Lund M.B."/>
            <person name="Marshall I.P.G."/>
            <person name="Schreiber L."/>
            <person name="Jorgensen B."/>
        </authorList>
    </citation>
    <scope>NUCLEOTIDE SEQUENCE [LARGE SCALE GENOMIC DNA]</scope>
    <source>
        <strain evidence="4 7">AcRS1</strain>
    </source>
</reference>
<dbReference type="InterPro" id="IPR011006">
    <property type="entry name" value="CheY-like_superfamily"/>
</dbReference>